<dbReference type="AlphaFoldDB" id="A0A1L9PXB9"/>
<reference evidence="2" key="1">
    <citation type="journal article" date="2017" name="Genome Biol.">
        <title>Comparative genomics reveals high biological diversity and specific adaptations in the industrially and medically important fungal genus Aspergillus.</title>
        <authorList>
            <person name="de Vries R.P."/>
            <person name="Riley R."/>
            <person name="Wiebenga A."/>
            <person name="Aguilar-Osorio G."/>
            <person name="Amillis S."/>
            <person name="Uchima C.A."/>
            <person name="Anderluh G."/>
            <person name="Asadollahi M."/>
            <person name="Askin M."/>
            <person name="Barry K."/>
            <person name="Battaglia E."/>
            <person name="Bayram O."/>
            <person name="Benocci T."/>
            <person name="Braus-Stromeyer S.A."/>
            <person name="Caldana C."/>
            <person name="Canovas D."/>
            <person name="Cerqueira G.C."/>
            <person name="Chen F."/>
            <person name="Chen W."/>
            <person name="Choi C."/>
            <person name="Clum A."/>
            <person name="Dos Santos R.A."/>
            <person name="Damasio A.R."/>
            <person name="Diallinas G."/>
            <person name="Emri T."/>
            <person name="Fekete E."/>
            <person name="Flipphi M."/>
            <person name="Freyberg S."/>
            <person name="Gallo A."/>
            <person name="Gournas C."/>
            <person name="Habgood R."/>
            <person name="Hainaut M."/>
            <person name="Harispe M.L."/>
            <person name="Henrissat B."/>
            <person name="Hilden K.S."/>
            <person name="Hope R."/>
            <person name="Hossain A."/>
            <person name="Karabika E."/>
            <person name="Karaffa L."/>
            <person name="Karanyi Z."/>
            <person name="Krasevec N."/>
            <person name="Kuo A."/>
            <person name="Kusch H."/>
            <person name="LaButti K."/>
            <person name="Lagendijk E.L."/>
            <person name="Lapidus A."/>
            <person name="Levasseur A."/>
            <person name="Lindquist E."/>
            <person name="Lipzen A."/>
            <person name="Logrieco A.F."/>
            <person name="MacCabe A."/>
            <person name="Maekelae M.R."/>
            <person name="Malavazi I."/>
            <person name="Melin P."/>
            <person name="Meyer V."/>
            <person name="Mielnichuk N."/>
            <person name="Miskei M."/>
            <person name="Molnar A.P."/>
            <person name="Mule G."/>
            <person name="Ngan C.Y."/>
            <person name="Orejas M."/>
            <person name="Orosz E."/>
            <person name="Ouedraogo J.P."/>
            <person name="Overkamp K.M."/>
            <person name="Park H.-S."/>
            <person name="Perrone G."/>
            <person name="Piumi F."/>
            <person name="Punt P.J."/>
            <person name="Ram A.F."/>
            <person name="Ramon A."/>
            <person name="Rauscher S."/>
            <person name="Record E."/>
            <person name="Riano-Pachon D.M."/>
            <person name="Robert V."/>
            <person name="Roehrig J."/>
            <person name="Ruller R."/>
            <person name="Salamov A."/>
            <person name="Salih N.S."/>
            <person name="Samson R.A."/>
            <person name="Sandor E."/>
            <person name="Sanguinetti M."/>
            <person name="Schuetze T."/>
            <person name="Sepcic K."/>
            <person name="Shelest E."/>
            <person name="Sherlock G."/>
            <person name="Sophianopoulou V."/>
            <person name="Squina F.M."/>
            <person name="Sun H."/>
            <person name="Susca A."/>
            <person name="Todd R.B."/>
            <person name="Tsang A."/>
            <person name="Unkles S.E."/>
            <person name="van de Wiele N."/>
            <person name="van Rossen-Uffink D."/>
            <person name="Oliveira J.V."/>
            <person name="Vesth T.C."/>
            <person name="Visser J."/>
            <person name="Yu J.-H."/>
            <person name="Zhou M."/>
            <person name="Andersen M.R."/>
            <person name="Archer D.B."/>
            <person name="Baker S.E."/>
            <person name="Benoit I."/>
            <person name="Brakhage A.A."/>
            <person name="Braus G.H."/>
            <person name="Fischer R."/>
            <person name="Frisvad J.C."/>
            <person name="Goldman G.H."/>
            <person name="Houbraken J."/>
            <person name="Oakley B."/>
            <person name="Pocsi I."/>
            <person name="Scazzocchio C."/>
            <person name="Seiboth B."/>
            <person name="vanKuyk P.A."/>
            <person name="Wortman J."/>
            <person name="Dyer P.S."/>
            <person name="Grigoriev I.V."/>
        </authorList>
    </citation>
    <scope>NUCLEOTIDE SEQUENCE [LARGE SCALE GENOMIC DNA]</scope>
    <source>
        <strain evidence="2">CBS 583.65</strain>
    </source>
</reference>
<sequence length="126" mass="14998">MVVCYMVVTPNPYVENHLAPVQYLNVQTYDYNIESKQPGKWLEWIHIKVTGGMEVYQRTEWHELQVKLEEDAEELRNALCRMQGLFPYWNRWEEYAESDDATTEFENLVDGTWSFNHDEAIAQFVS</sequence>
<dbReference type="EMBL" id="KV878134">
    <property type="protein sequence ID" value="OJJ06189.1"/>
    <property type="molecule type" value="Genomic_DNA"/>
</dbReference>
<accession>A0A1L9PXB9</accession>
<dbReference type="RefSeq" id="XP_040671951.1">
    <property type="nucleotide sequence ID" value="XM_040807542.1"/>
</dbReference>
<dbReference type="Proteomes" id="UP000184073">
    <property type="component" value="Unassembled WGS sequence"/>
</dbReference>
<evidence type="ECO:0000313" key="1">
    <source>
        <dbReference type="EMBL" id="OJJ06189.1"/>
    </source>
</evidence>
<dbReference type="GeneID" id="63723053"/>
<name>A0A1L9PXB9_ASPVE</name>
<keyword evidence="2" id="KW-1185">Reference proteome</keyword>
<dbReference type="VEuPathDB" id="FungiDB:ASPVEDRAFT_139010"/>
<gene>
    <name evidence="1" type="ORF">ASPVEDRAFT_139010</name>
</gene>
<organism evidence="1 2">
    <name type="scientific">Aspergillus versicolor CBS 583.65</name>
    <dbReference type="NCBI Taxonomy" id="1036611"/>
    <lineage>
        <taxon>Eukaryota</taxon>
        <taxon>Fungi</taxon>
        <taxon>Dikarya</taxon>
        <taxon>Ascomycota</taxon>
        <taxon>Pezizomycotina</taxon>
        <taxon>Eurotiomycetes</taxon>
        <taxon>Eurotiomycetidae</taxon>
        <taxon>Eurotiales</taxon>
        <taxon>Aspergillaceae</taxon>
        <taxon>Aspergillus</taxon>
        <taxon>Aspergillus subgen. Nidulantes</taxon>
    </lineage>
</organism>
<dbReference type="OrthoDB" id="5419808at2759"/>
<proteinExistence type="predicted"/>
<evidence type="ECO:0000313" key="2">
    <source>
        <dbReference type="Proteomes" id="UP000184073"/>
    </source>
</evidence>
<protein>
    <submittedName>
        <fullName evidence="1">Uncharacterized protein</fullName>
    </submittedName>
</protein>